<keyword evidence="4" id="KW-0456">Lyase</keyword>
<dbReference type="OMA" id="QWASAGC"/>
<dbReference type="PaxDb" id="2903-EOD28285"/>
<dbReference type="EnsemblProtists" id="EOD28285">
    <property type="protein sequence ID" value="EOD28285"/>
    <property type="gene ID" value="EMIHUDRAFT_234897"/>
</dbReference>
<dbReference type="GO" id="GO:0005634">
    <property type="term" value="C:nucleus"/>
    <property type="evidence" value="ECO:0007669"/>
    <property type="project" value="TreeGrafter"/>
</dbReference>
<dbReference type="SUPFAM" id="SSF55945">
    <property type="entry name" value="TATA-box binding protein-like"/>
    <property type="match status" value="1"/>
</dbReference>
<keyword evidence="8" id="KW-1185">Reference proteome</keyword>
<sequence length="234" mass="25652">MPVARARLLALSPPAELRPAHTLLNGQCFGWRPHEHRVDEYVGVLGRRVVSIRQTTSGTEFAAMHGRPEGLEEELIDYFQLRTPLSSLYAQWASAGCRRMEAISRSLPGLRILRQEPCECLFSFICSSNNNVPRITLILDRMRERELGLGYRAKFVRNAAVKLVAAAEREGFESGAAYLLSLRSRPRPEVISALLALDGVGPKVDAIPVRSHSGASAAPPAGACLSPFQEPPLA</sequence>
<organism evidence="7 8">
    <name type="scientific">Emiliania huxleyi (strain CCMP1516)</name>
    <dbReference type="NCBI Taxonomy" id="280463"/>
    <lineage>
        <taxon>Eukaryota</taxon>
        <taxon>Haptista</taxon>
        <taxon>Haptophyta</taxon>
        <taxon>Prymnesiophyceae</taxon>
        <taxon>Isochrysidales</taxon>
        <taxon>Noelaerhabdaceae</taxon>
        <taxon>Emiliania</taxon>
    </lineage>
</organism>
<dbReference type="SUPFAM" id="SSF48150">
    <property type="entry name" value="DNA-glycosylase"/>
    <property type="match status" value="1"/>
</dbReference>
<dbReference type="RefSeq" id="XP_005780714.1">
    <property type="nucleotide sequence ID" value="XM_005780657.1"/>
</dbReference>
<protein>
    <recommendedName>
        <fullName evidence="6">8-oxoguanine DNA glycosylase N-terminal domain-containing protein</fullName>
    </recommendedName>
</protein>
<dbReference type="GO" id="GO:0003684">
    <property type="term" value="F:damaged DNA binding"/>
    <property type="evidence" value="ECO:0007669"/>
    <property type="project" value="InterPro"/>
</dbReference>
<dbReference type="GO" id="GO:0016829">
    <property type="term" value="F:lyase activity"/>
    <property type="evidence" value="ECO:0007669"/>
    <property type="project" value="UniProtKB-KW"/>
</dbReference>
<dbReference type="KEGG" id="ehx:EMIHUDRAFT_234897"/>
<dbReference type="PANTHER" id="PTHR10242">
    <property type="entry name" value="8-OXOGUANINE DNA GLYCOSYLASE"/>
    <property type="match status" value="1"/>
</dbReference>
<keyword evidence="3" id="KW-0234">DNA repair</keyword>
<keyword evidence="5" id="KW-0326">Glycosidase</keyword>
<dbReference type="Pfam" id="PF07934">
    <property type="entry name" value="OGG_N"/>
    <property type="match status" value="1"/>
</dbReference>
<dbReference type="PANTHER" id="PTHR10242:SF2">
    <property type="entry name" value="N-GLYCOSYLASE_DNA LYASE"/>
    <property type="match status" value="1"/>
</dbReference>
<dbReference type="GO" id="GO:0006285">
    <property type="term" value="P:base-excision repair, AP site formation"/>
    <property type="evidence" value="ECO:0007669"/>
    <property type="project" value="TreeGrafter"/>
</dbReference>
<dbReference type="InterPro" id="IPR012904">
    <property type="entry name" value="OGG_N"/>
</dbReference>
<evidence type="ECO:0000256" key="1">
    <source>
        <dbReference type="ARBA" id="ARBA00022763"/>
    </source>
</evidence>
<dbReference type="InterPro" id="IPR011257">
    <property type="entry name" value="DNA_glycosylase"/>
</dbReference>
<dbReference type="GeneID" id="17273830"/>
<evidence type="ECO:0000313" key="8">
    <source>
        <dbReference type="Proteomes" id="UP000013827"/>
    </source>
</evidence>
<evidence type="ECO:0000256" key="4">
    <source>
        <dbReference type="ARBA" id="ARBA00023239"/>
    </source>
</evidence>
<dbReference type="InterPro" id="IPR052054">
    <property type="entry name" value="Oxidative_DNA_repair_enzyme"/>
</dbReference>
<dbReference type="AlphaFoldDB" id="A0A0D3JXQ0"/>
<reference evidence="7" key="2">
    <citation type="submission" date="2024-10" db="UniProtKB">
        <authorList>
            <consortium name="EnsemblProtists"/>
        </authorList>
    </citation>
    <scope>IDENTIFICATION</scope>
</reference>
<dbReference type="eggNOG" id="KOG2875">
    <property type="taxonomic scope" value="Eukaryota"/>
</dbReference>
<proteinExistence type="predicted"/>
<feature type="domain" description="8-oxoguanine DNA glycosylase N-terminal" evidence="6">
    <location>
        <begin position="14"/>
        <end position="121"/>
    </location>
</feature>
<accession>A0A0D3JXQ0</accession>
<evidence type="ECO:0000256" key="3">
    <source>
        <dbReference type="ARBA" id="ARBA00023204"/>
    </source>
</evidence>
<dbReference type="Gene3D" id="1.10.340.30">
    <property type="entry name" value="Hypothetical protein, domain 2"/>
    <property type="match status" value="2"/>
</dbReference>
<dbReference type="STRING" id="2903.R1ENP8"/>
<keyword evidence="2" id="KW-0378">Hydrolase</keyword>
<keyword evidence="1" id="KW-0227">DNA damage</keyword>
<evidence type="ECO:0000256" key="5">
    <source>
        <dbReference type="ARBA" id="ARBA00023295"/>
    </source>
</evidence>
<evidence type="ECO:0000313" key="7">
    <source>
        <dbReference type="EnsemblProtists" id="EOD28285"/>
    </source>
</evidence>
<dbReference type="GO" id="GO:0006289">
    <property type="term" value="P:nucleotide-excision repair"/>
    <property type="evidence" value="ECO:0007669"/>
    <property type="project" value="InterPro"/>
</dbReference>
<dbReference type="Proteomes" id="UP000013827">
    <property type="component" value="Unassembled WGS sequence"/>
</dbReference>
<evidence type="ECO:0000256" key="2">
    <source>
        <dbReference type="ARBA" id="ARBA00022801"/>
    </source>
</evidence>
<dbReference type="Gene3D" id="3.30.310.40">
    <property type="match status" value="1"/>
</dbReference>
<dbReference type="HOGENOM" id="CLU_027543_3_2_1"/>
<evidence type="ECO:0000259" key="6">
    <source>
        <dbReference type="Pfam" id="PF07934"/>
    </source>
</evidence>
<reference evidence="8" key="1">
    <citation type="journal article" date="2013" name="Nature">
        <title>Pan genome of the phytoplankton Emiliania underpins its global distribution.</title>
        <authorList>
            <person name="Read B.A."/>
            <person name="Kegel J."/>
            <person name="Klute M.J."/>
            <person name="Kuo A."/>
            <person name="Lefebvre S.C."/>
            <person name="Maumus F."/>
            <person name="Mayer C."/>
            <person name="Miller J."/>
            <person name="Monier A."/>
            <person name="Salamov A."/>
            <person name="Young J."/>
            <person name="Aguilar M."/>
            <person name="Claverie J.M."/>
            <person name="Frickenhaus S."/>
            <person name="Gonzalez K."/>
            <person name="Herman E.K."/>
            <person name="Lin Y.C."/>
            <person name="Napier J."/>
            <person name="Ogata H."/>
            <person name="Sarno A.F."/>
            <person name="Shmutz J."/>
            <person name="Schroeder D."/>
            <person name="de Vargas C."/>
            <person name="Verret F."/>
            <person name="von Dassow P."/>
            <person name="Valentin K."/>
            <person name="Van de Peer Y."/>
            <person name="Wheeler G."/>
            <person name="Dacks J.B."/>
            <person name="Delwiche C.F."/>
            <person name="Dyhrman S.T."/>
            <person name="Glockner G."/>
            <person name="John U."/>
            <person name="Richards T."/>
            <person name="Worden A.Z."/>
            <person name="Zhang X."/>
            <person name="Grigoriev I.V."/>
            <person name="Allen A.E."/>
            <person name="Bidle K."/>
            <person name="Borodovsky M."/>
            <person name="Bowler C."/>
            <person name="Brownlee C."/>
            <person name="Cock J.M."/>
            <person name="Elias M."/>
            <person name="Gladyshev V.N."/>
            <person name="Groth M."/>
            <person name="Guda C."/>
            <person name="Hadaegh A."/>
            <person name="Iglesias-Rodriguez M.D."/>
            <person name="Jenkins J."/>
            <person name="Jones B.M."/>
            <person name="Lawson T."/>
            <person name="Leese F."/>
            <person name="Lindquist E."/>
            <person name="Lobanov A."/>
            <person name="Lomsadze A."/>
            <person name="Malik S.B."/>
            <person name="Marsh M.E."/>
            <person name="Mackinder L."/>
            <person name="Mock T."/>
            <person name="Mueller-Roeber B."/>
            <person name="Pagarete A."/>
            <person name="Parker M."/>
            <person name="Probert I."/>
            <person name="Quesneville H."/>
            <person name="Raines C."/>
            <person name="Rensing S.A."/>
            <person name="Riano-Pachon D.M."/>
            <person name="Richier S."/>
            <person name="Rokitta S."/>
            <person name="Shiraiwa Y."/>
            <person name="Soanes D.M."/>
            <person name="van der Giezen M."/>
            <person name="Wahlund T.M."/>
            <person name="Williams B."/>
            <person name="Wilson W."/>
            <person name="Wolfe G."/>
            <person name="Wurch L.L."/>
        </authorList>
    </citation>
    <scope>NUCLEOTIDE SEQUENCE</scope>
</reference>
<dbReference type="GO" id="GO:0034039">
    <property type="term" value="F:8-oxo-7,8-dihydroguanine DNA N-glycosylase activity"/>
    <property type="evidence" value="ECO:0007669"/>
    <property type="project" value="TreeGrafter"/>
</dbReference>
<name>A0A0D3JXQ0_EMIH1</name>